<gene>
    <name evidence="2" type="ORF">AARE701A_LOCUS16105</name>
</gene>
<reference evidence="2" key="1">
    <citation type="submission" date="2021-01" db="EMBL/GenBank/DDBJ databases">
        <authorList>
            <person name="Bezrukov I."/>
        </authorList>
    </citation>
    <scope>NUCLEOTIDE SEQUENCE</scope>
</reference>
<keyword evidence="1" id="KW-0472">Membrane</keyword>
<accession>A0A8S2AVQ4</accession>
<keyword evidence="1" id="KW-0812">Transmembrane</keyword>
<sequence>MSHQEKAGQSGRKNQGCQQVPRYLWKYMNTIALMGLITLYGGNRVLHWKKKNPKTVKFFTDVREECKNG</sequence>
<keyword evidence="1" id="KW-1133">Transmembrane helix</keyword>
<name>A0A8S2AVQ4_ARAAE</name>
<evidence type="ECO:0000313" key="2">
    <source>
        <dbReference type="EMBL" id="CAE6120127.1"/>
    </source>
</evidence>
<protein>
    <submittedName>
        <fullName evidence="2">Uncharacterized protein</fullName>
    </submittedName>
</protein>
<evidence type="ECO:0000313" key="3">
    <source>
        <dbReference type="Proteomes" id="UP000682877"/>
    </source>
</evidence>
<dbReference type="Proteomes" id="UP000682877">
    <property type="component" value="Chromosome 6"/>
</dbReference>
<keyword evidence="3" id="KW-1185">Reference proteome</keyword>
<dbReference type="EMBL" id="LR999456">
    <property type="protein sequence ID" value="CAE6120127.1"/>
    <property type="molecule type" value="Genomic_DNA"/>
</dbReference>
<proteinExistence type="predicted"/>
<feature type="transmembrane region" description="Helical" evidence="1">
    <location>
        <begin position="24"/>
        <end position="42"/>
    </location>
</feature>
<organism evidence="2 3">
    <name type="scientific">Arabidopsis arenosa</name>
    <name type="common">Sand rock-cress</name>
    <name type="synonym">Cardaminopsis arenosa</name>
    <dbReference type="NCBI Taxonomy" id="38785"/>
    <lineage>
        <taxon>Eukaryota</taxon>
        <taxon>Viridiplantae</taxon>
        <taxon>Streptophyta</taxon>
        <taxon>Embryophyta</taxon>
        <taxon>Tracheophyta</taxon>
        <taxon>Spermatophyta</taxon>
        <taxon>Magnoliopsida</taxon>
        <taxon>eudicotyledons</taxon>
        <taxon>Gunneridae</taxon>
        <taxon>Pentapetalae</taxon>
        <taxon>rosids</taxon>
        <taxon>malvids</taxon>
        <taxon>Brassicales</taxon>
        <taxon>Brassicaceae</taxon>
        <taxon>Camelineae</taxon>
        <taxon>Arabidopsis</taxon>
    </lineage>
</organism>
<evidence type="ECO:0000256" key="1">
    <source>
        <dbReference type="SAM" id="Phobius"/>
    </source>
</evidence>
<dbReference type="AlphaFoldDB" id="A0A8S2AVQ4"/>